<dbReference type="AlphaFoldDB" id="A0A2P2LSE7"/>
<sequence length="23" mass="2816">MFRWPNCIIYYVSCVCLLMLFPC</sequence>
<keyword evidence="1" id="KW-0472">Membrane</keyword>
<protein>
    <submittedName>
        <fullName evidence="2">Uncharacterized protein</fullName>
    </submittedName>
</protein>
<evidence type="ECO:0000313" key="2">
    <source>
        <dbReference type="EMBL" id="MBX20853.1"/>
    </source>
</evidence>
<feature type="transmembrane region" description="Helical" evidence="1">
    <location>
        <begin position="7"/>
        <end position="22"/>
    </location>
</feature>
<reference evidence="2" key="1">
    <citation type="submission" date="2018-02" db="EMBL/GenBank/DDBJ databases">
        <title>Rhizophora mucronata_Transcriptome.</title>
        <authorList>
            <person name="Meera S.P."/>
            <person name="Sreeshan A."/>
            <person name="Augustine A."/>
        </authorList>
    </citation>
    <scope>NUCLEOTIDE SEQUENCE</scope>
    <source>
        <tissue evidence="2">Leaf</tissue>
    </source>
</reference>
<name>A0A2P2LSE7_RHIMU</name>
<dbReference type="EMBL" id="GGEC01040369">
    <property type="protein sequence ID" value="MBX20853.1"/>
    <property type="molecule type" value="Transcribed_RNA"/>
</dbReference>
<evidence type="ECO:0000256" key="1">
    <source>
        <dbReference type="SAM" id="Phobius"/>
    </source>
</evidence>
<organism evidence="2">
    <name type="scientific">Rhizophora mucronata</name>
    <name type="common">Asiatic mangrove</name>
    <dbReference type="NCBI Taxonomy" id="61149"/>
    <lineage>
        <taxon>Eukaryota</taxon>
        <taxon>Viridiplantae</taxon>
        <taxon>Streptophyta</taxon>
        <taxon>Embryophyta</taxon>
        <taxon>Tracheophyta</taxon>
        <taxon>Spermatophyta</taxon>
        <taxon>Magnoliopsida</taxon>
        <taxon>eudicotyledons</taxon>
        <taxon>Gunneridae</taxon>
        <taxon>Pentapetalae</taxon>
        <taxon>rosids</taxon>
        <taxon>fabids</taxon>
        <taxon>Malpighiales</taxon>
        <taxon>Rhizophoraceae</taxon>
        <taxon>Rhizophora</taxon>
    </lineage>
</organism>
<proteinExistence type="predicted"/>
<keyword evidence="1" id="KW-0812">Transmembrane</keyword>
<accession>A0A2P2LSE7</accession>
<keyword evidence="1" id="KW-1133">Transmembrane helix</keyword>